<organism evidence="2 3">
    <name type="scientific">Methylobacterium planeticum</name>
    <dbReference type="NCBI Taxonomy" id="2615211"/>
    <lineage>
        <taxon>Bacteria</taxon>
        <taxon>Pseudomonadati</taxon>
        <taxon>Pseudomonadota</taxon>
        <taxon>Alphaproteobacteria</taxon>
        <taxon>Hyphomicrobiales</taxon>
        <taxon>Methylobacteriaceae</taxon>
        <taxon>Methylobacterium</taxon>
    </lineage>
</organism>
<evidence type="ECO:0000313" key="2">
    <source>
        <dbReference type="EMBL" id="KAB1073219.1"/>
    </source>
</evidence>
<dbReference type="Pfam" id="PF21834">
    <property type="entry name" value="DUF6894"/>
    <property type="match status" value="1"/>
</dbReference>
<gene>
    <name evidence="2" type="ORF">F6X51_12810</name>
</gene>
<comment type="caution">
    <text evidence="2">The sequence shown here is derived from an EMBL/GenBank/DDBJ whole genome shotgun (WGS) entry which is preliminary data.</text>
</comment>
<sequence>MERVRFALLNRPADSGVKQDDTGVEFAGMTDVRKAAQHRLPDIAREEIPEDGDRQSVTVLVRDEDGHPAYTATSNDAGLWLLR</sequence>
<keyword evidence="3" id="KW-1185">Reference proteome</keyword>
<evidence type="ECO:0000259" key="1">
    <source>
        <dbReference type="Pfam" id="PF21834"/>
    </source>
</evidence>
<dbReference type="InterPro" id="IPR054189">
    <property type="entry name" value="DUF6894"/>
</dbReference>
<protein>
    <recommendedName>
        <fullName evidence="1">DUF6894 domain-containing protein</fullName>
    </recommendedName>
</protein>
<dbReference type="RefSeq" id="WP_150964050.1">
    <property type="nucleotide sequence ID" value="NZ_VZZJ01000009.1"/>
</dbReference>
<name>A0A6N6MQ99_9HYPH</name>
<dbReference type="AlphaFoldDB" id="A0A6N6MQ99"/>
<feature type="domain" description="DUF6894" evidence="1">
    <location>
        <begin position="14"/>
        <end position="73"/>
    </location>
</feature>
<dbReference type="EMBL" id="VZZJ01000009">
    <property type="protein sequence ID" value="KAB1073219.1"/>
    <property type="molecule type" value="Genomic_DNA"/>
</dbReference>
<dbReference type="Proteomes" id="UP000441523">
    <property type="component" value="Unassembled WGS sequence"/>
</dbReference>
<evidence type="ECO:0000313" key="3">
    <source>
        <dbReference type="Proteomes" id="UP000441523"/>
    </source>
</evidence>
<reference evidence="2 3" key="1">
    <citation type="submission" date="2019-09" db="EMBL/GenBank/DDBJ databases">
        <title>YIM 132548 draft genome.</title>
        <authorList>
            <person name="Jiang L."/>
        </authorList>
    </citation>
    <scope>NUCLEOTIDE SEQUENCE [LARGE SCALE GENOMIC DNA]</scope>
    <source>
        <strain evidence="2 3">YIM 132548</strain>
    </source>
</reference>
<accession>A0A6N6MQ99</accession>
<proteinExistence type="predicted"/>